<dbReference type="RefSeq" id="WP_143117994.1">
    <property type="nucleotide sequence ID" value="NZ_NPBS01000275.1"/>
</dbReference>
<name>A0A268RIS6_SHOCL</name>
<evidence type="ECO:0000256" key="3">
    <source>
        <dbReference type="ARBA" id="ARBA00016090"/>
    </source>
</evidence>
<evidence type="ECO:0000256" key="4">
    <source>
        <dbReference type="ARBA" id="ARBA00022737"/>
    </source>
</evidence>
<gene>
    <name evidence="6" type="ORF">CHH61_23110</name>
</gene>
<accession>A0A268RIS6</accession>
<proteinExistence type="predicted"/>
<feature type="domain" description="SIS" evidence="5">
    <location>
        <begin position="66"/>
        <end position="116"/>
    </location>
</feature>
<dbReference type="GO" id="GO:0006487">
    <property type="term" value="P:protein N-linked glycosylation"/>
    <property type="evidence" value="ECO:0007669"/>
    <property type="project" value="TreeGrafter"/>
</dbReference>
<evidence type="ECO:0000259" key="5">
    <source>
        <dbReference type="PROSITE" id="PS51464"/>
    </source>
</evidence>
<dbReference type="GO" id="GO:0005829">
    <property type="term" value="C:cytosol"/>
    <property type="evidence" value="ECO:0007669"/>
    <property type="project" value="TreeGrafter"/>
</dbReference>
<evidence type="ECO:0000313" key="6">
    <source>
        <dbReference type="EMBL" id="PAF20140.1"/>
    </source>
</evidence>
<protein>
    <recommendedName>
        <fullName evidence="3">Glutamine--fructose-6-phosphate aminotransferase [isomerizing]</fullName>
        <ecNumber evidence="2">2.6.1.16</ecNumber>
    </recommendedName>
</protein>
<dbReference type="PANTHER" id="PTHR10937">
    <property type="entry name" value="GLUCOSAMINE--FRUCTOSE-6-PHOSPHATE AMINOTRANSFERASE, ISOMERIZING"/>
    <property type="match status" value="1"/>
</dbReference>
<keyword evidence="6" id="KW-0808">Transferase</keyword>
<dbReference type="PANTHER" id="PTHR10937:SF0">
    <property type="entry name" value="GLUTAMINE--FRUCTOSE-6-PHOSPHATE TRANSAMINASE (ISOMERIZING)"/>
    <property type="match status" value="1"/>
</dbReference>
<feature type="non-terminal residue" evidence="6">
    <location>
        <position position="116"/>
    </location>
</feature>
<feature type="non-terminal residue" evidence="6">
    <location>
        <position position="1"/>
    </location>
</feature>
<keyword evidence="6" id="KW-0032">Aminotransferase</keyword>
<dbReference type="InterPro" id="IPR035466">
    <property type="entry name" value="GlmS/AgaS_SIS"/>
</dbReference>
<dbReference type="EMBL" id="NPBS01000275">
    <property type="protein sequence ID" value="PAF20140.1"/>
    <property type="molecule type" value="Genomic_DNA"/>
</dbReference>
<dbReference type="GO" id="GO:0006047">
    <property type="term" value="P:UDP-N-acetylglucosamine metabolic process"/>
    <property type="evidence" value="ECO:0007669"/>
    <property type="project" value="TreeGrafter"/>
</dbReference>
<reference evidence="6 7" key="1">
    <citation type="submission" date="2017-07" db="EMBL/GenBank/DDBJ databases">
        <title>Isolation and whole genome analysis of endospore-forming bacteria from heroin.</title>
        <authorList>
            <person name="Kalinowski J."/>
            <person name="Ahrens B."/>
            <person name="Al-Dilaimi A."/>
            <person name="Winkler A."/>
            <person name="Wibberg D."/>
            <person name="Schleenbecker U."/>
            <person name="Ruckert C."/>
            <person name="Wolfel R."/>
            <person name="Grass G."/>
        </authorList>
    </citation>
    <scope>NUCLEOTIDE SEQUENCE [LARGE SCALE GENOMIC DNA]</scope>
    <source>
        <strain evidence="6 7">7523-2</strain>
    </source>
</reference>
<dbReference type="Pfam" id="PF01380">
    <property type="entry name" value="SIS"/>
    <property type="match status" value="1"/>
</dbReference>
<dbReference type="Gene3D" id="3.40.50.10490">
    <property type="entry name" value="Glucose-6-phosphate isomerase like protein, domain 1"/>
    <property type="match status" value="1"/>
</dbReference>
<comment type="catalytic activity">
    <reaction evidence="1">
        <text>D-fructose 6-phosphate + L-glutamine = D-glucosamine 6-phosphate + L-glutamate</text>
        <dbReference type="Rhea" id="RHEA:13237"/>
        <dbReference type="ChEBI" id="CHEBI:29985"/>
        <dbReference type="ChEBI" id="CHEBI:58359"/>
        <dbReference type="ChEBI" id="CHEBI:58725"/>
        <dbReference type="ChEBI" id="CHEBI:61527"/>
        <dbReference type="EC" id="2.6.1.16"/>
    </reaction>
</comment>
<organism evidence="6 7">
    <name type="scientific">Shouchella clausii</name>
    <name type="common">Alkalihalobacillus clausii</name>
    <dbReference type="NCBI Taxonomy" id="79880"/>
    <lineage>
        <taxon>Bacteria</taxon>
        <taxon>Bacillati</taxon>
        <taxon>Bacillota</taxon>
        <taxon>Bacilli</taxon>
        <taxon>Bacillales</taxon>
        <taxon>Bacillaceae</taxon>
        <taxon>Shouchella</taxon>
    </lineage>
</organism>
<dbReference type="GO" id="GO:0006002">
    <property type="term" value="P:fructose 6-phosphate metabolic process"/>
    <property type="evidence" value="ECO:0007669"/>
    <property type="project" value="TreeGrafter"/>
</dbReference>
<evidence type="ECO:0000313" key="7">
    <source>
        <dbReference type="Proteomes" id="UP000216133"/>
    </source>
</evidence>
<dbReference type="AlphaFoldDB" id="A0A268RIS6"/>
<dbReference type="CDD" id="cd05008">
    <property type="entry name" value="SIS_GlmS_GlmD_1"/>
    <property type="match status" value="1"/>
</dbReference>
<dbReference type="InterPro" id="IPR001347">
    <property type="entry name" value="SIS_dom"/>
</dbReference>
<dbReference type="GO" id="GO:0004360">
    <property type="term" value="F:glutamine-fructose-6-phosphate transaminase (isomerizing) activity"/>
    <property type="evidence" value="ECO:0007669"/>
    <property type="project" value="UniProtKB-EC"/>
</dbReference>
<sequence>AVQIQTLNGEAVSRDPYTAELDESDIEKGTYPHYMLKEIDEQPLVMRKIIQKYQNDNDELTIDQEIVDAMNDADRIYIIAAGTSYHAGLVGKQFIEKIAKIPVEVHISSEFGYNMP</sequence>
<dbReference type="SUPFAM" id="SSF53697">
    <property type="entry name" value="SIS domain"/>
    <property type="match status" value="1"/>
</dbReference>
<keyword evidence="4" id="KW-0677">Repeat</keyword>
<dbReference type="InterPro" id="IPR046348">
    <property type="entry name" value="SIS_dom_sf"/>
</dbReference>
<dbReference type="Proteomes" id="UP000216133">
    <property type="component" value="Unassembled WGS sequence"/>
</dbReference>
<dbReference type="EC" id="2.6.1.16" evidence="2"/>
<comment type="caution">
    <text evidence="6">The sequence shown here is derived from an EMBL/GenBank/DDBJ whole genome shotgun (WGS) entry which is preliminary data.</text>
</comment>
<dbReference type="PROSITE" id="PS51464">
    <property type="entry name" value="SIS"/>
    <property type="match status" value="1"/>
</dbReference>
<dbReference type="GO" id="GO:0097367">
    <property type="term" value="F:carbohydrate derivative binding"/>
    <property type="evidence" value="ECO:0007669"/>
    <property type="project" value="InterPro"/>
</dbReference>
<evidence type="ECO:0000256" key="1">
    <source>
        <dbReference type="ARBA" id="ARBA00001031"/>
    </source>
</evidence>
<evidence type="ECO:0000256" key="2">
    <source>
        <dbReference type="ARBA" id="ARBA00012916"/>
    </source>
</evidence>